<evidence type="ECO:0000313" key="6">
    <source>
        <dbReference type="Proteomes" id="UP001056035"/>
    </source>
</evidence>
<evidence type="ECO:0000259" key="3">
    <source>
        <dbReference type="Pfam" id="PF14361"/>
    </source>
</evidence>
<dbReference type="EMBL" id="CP098502">
    <property type="protein sequence ID" value="UTI66312.1"/>
    <property type="molecule type" value="Genomic_DNA"/>
</dbReference>
<evidence type="ECO:0000313" key="5">
    <source>
        <dbReference type="EMBL" id="UTI66312.1"/>
    </source>
</evidence>
<dbReference type="Gene3D" id="1.10.10.2840">
    <property type="entry name" value="PucR C-terminal helix-turn-helix domain"/>
    <property type="match status" value="1"/>
</dbReference>
<reference evidence="5 6" key="1">
    <citation type="submission" date="2022-06" db="EMBL/GenBank/DDBJ databases">
        <title>Paraconexibacter antarcticus.</title>
        <authorList>
            <person name="Kim C.S."/>
        </authorList>
    </citation>
    <scope>NUCLEOTIDE SEQUENCE [LARGE SCALE GENOMIC DNA]</scope>
    <source>
        <strain evidence="5 6">02-257</strain>
    </source>
</reference>
<dbReference type="RefSeq" id="WP_254572983.1">
    <property type="nucleotide sequence ID" value="NZ_CP098502.1"/>
</dbReference>
<dbReference type="PANTHER" id="PTHR33744:SF1">
    <property type="entry name" value="DNA-BINDING TRANSCRIPTIONAL ACTIVATOR ADER"/>
    <property type="match status" value="1"/>
</dbReference>
<dbReference type="InterPro" id="IPR041522">
    <property type="entry name" value="CdaR_GGDEF"/>
</dbReference>
<organism evidence="5 6">
    <name type="scientific">Paraconexibacter antarcticus</name>
    <dbReference type="NCBI Taxonomy" id="2949664"/>
    <lineage>
        <taxon>Bacteria</taxon>
        <taxon>Bacillati</taxon>
        <taxon>Actinomycetota</taxon>
        <taxon>Thermoleophilia</taxon>
        <taxon>Solirubrobacterales</taxon>
        <taxon>Paraconexibacteraceae</taxon>
        <taxon>Paraconexibacter</taxon>
    </lineage>
</organism>
<dbReference type="PANTHER" id="PTHR33744">
    <property type="entry name" value="CARBOHYDRATE DIACID REGULATOR"/>
    <property type="match status" value="1"/>
</dbReference>
<evidence type="ECO:0000259" key="2">
    <source>
        <dbReference type="Pfam" id="PF13556"/>
    </source>
</evidence>
<dbReference type="Pfam" id="PF17853">
    <property type="entry name" value="GGDEF_2"/>
    <property type="match status" value="1"/>
</dbReference>
<protein>
    <submittedName>
        <fullName evidence="5">Helix-turn-helix domain-containing protein</fullName>
    </submittedName>
</protein>
<comment type="similarity">
    <text evidence="1">Belongs to the CdaR family.</text>
</comment>
<gene>
    <name evidence="5" type="ORF">NBH00_08910</name>
</gene>
<evidence type="ECO:0000259" key="4">
    <source>
        <dbReference type="Pfam" id="PF17853"/>
    </source>
</evidence>
<feature type="domain" description="CdaR GGDEF-like" evidence="4">
    <location>
        <begin position="184"/>
        <end position="298"/>
    </location>
</feature>
<dbReference type="Proteomes" id="UP001056035">
    <property type="component" value="Chromosome"/>
</dbReference>
<keyword evidence="6" id="KW-1185">Reference proteome</keyword>
<accession>A0ABY5E0C2</accession>
<dbReference type="Pfam" id="PF13556">
    <property type="entry name" value="HTH_30"/>
    <property type="match status" value="1"/>
</dbReference>
<dbReference type="InterPro" id="IPR042070">
    <property type="entry name" value="PucR_C-HTH_sf"/>
</dbReference>
<proteinExistence type="inferred from homology"/>
<dbReference type="InterPro" id="IPR025736">
    <property type="entry name" value="PucR_C-HTH_dom"/>
</dbReference>
<dbReference type="Pfam" id="PF14361">
    <property type="entry name" value="RsbRD_N"/>
    <property type="match status" value="1"/>
</dbReference>
<feature type="domain" description="RsbT co-antagonist protein RsbRD N-terminal" evidence="3">
    <location>
        <begin position="29"/>
        <end position="169"/>
    </location>
</feature>
<sequence>MGPVPSPPSEVTISEARELAGAWARDLDVIAREMFEYLTARIPEASADPEIAGLTLASCASNTEAVLSMIRHGIPASATEAPVAALEHARKMAGRSGGIDATLRFYRLGHAFFWERWSAALVDAVEDRDRLVTALRETAAFVFDYIDSISARVGAEHIAERERRQRRAAIVRADVVRAVLAGEDVDVAAAERALGRPLAGPQLAFLCWTTGDPAPLERAALAVAHAVGTARPLLLPDGPNALGGWVAPAAARAVPPPDLLLAAARDAAPEAHVALGEVAAGLAGFRSSRRQAERARRIAVLAERRAPSVTRYADVALADLLARDVEAARAFVAAELGGLAAGDPAAARARAALREVVAPQGGLAAAARALGLHRNTVLQRVRRAEELRGRPATERPAELHAALLLADVLGPAVLAD</sequence>
<evidence type="ECO:0000256" key="1">
    <source>
        <dbReference type="ARBA" id="ARBA00006754"/>
    </source>
</evidence>
<name>A0ABY5E0C2_9ACTN</name>
<dbReference type="InterPro" id="IPR025751">
    <property type="entry name" value="RsbRD_N_dom"/>
</dbReference>
<dbReference type="InterPro" id="IPR051448">
    <property type="entry name" value="CdaR-like_regulators"/>
</dbReference>
<feature type="domain" description="PucR C-terminal helix-turn-helix" evidence="2">
    <location>
        <begin position="352"/>
        <end position="404"/>
    </location>
</feature>